<evidence type="ECO:0000256" key="12">
    <source>
        <dbReference type="ARBA" id="ARBA00037847"/>
    </source>
</evidence>
<gene>
    <name evidence="13" type="primary">atpF</name>
    <name evidence="16" type="ORF">NUH88_07220</name>
</gene>
<evidence type="ECO:0000313" key="16">
    <source>
        <dbReference type="EMBL" id="UUX51478.1"/>
    </source>
</evidence>
<evidence type="ECO:0000256" key="8">
    <source>
        <dbReference type="ARBA" id="ARBA00023136"/>
    </source>
</evidence>
<dbReference type="GO" id="GO:0005886">
    <property type="term" value="C:plasma membrane"/>
    <property type="evidence" value="ECO:0007669"/>
    <property type="project" value="UniProtKB-SubCell"/>
</dbReference>
<feature type="transmembrane region" description="Helical" evidence="13">
    <location>
        <begin position="6"/>
        <end position="25"/>
    </location>
</feature>
<protein>
    <recommendedName>
        <fullName evidence="13">ATP synthase subunit b</fullName>
    </recommendedName>
    <alternativeName>
        <fullName evidence="13">ATP synthase F(0) sector subunit b</fullName>
    </alternativeName>
    <alternativeName>
        <fullName evidence="13">ATPase subunit I</fullName>
    </alternativeName>
    <alternativeName>
        <fullName evidence="13">F-type ATPase subunit b</fullName>
        <shortName evidence="13">F-ATPase subunit b</shortName>
    </alternativeName>
</protein>
<keyword evidence="7 13" id="KW-0406">Ion transport</keyword>
<reference evidence="16" key="1">
    <citation type="submission" date="2022-08" db="EMBL/GenBank/DDBJ databases">
        <title>Nisaea acidiphila sp. nov., isolated from a marine algal debris and emended description of the genus Nisaea Urios et al. 2008.</title>
        <authorList>
            <person name="Kwon K."/>
        </authorList>
    </citation>
    <scope>NUCLEOTIDE SEQUENCE</scope>
    <source>
        <strain evidence="16">MEBiC11861</strain>
    </source>
</reference>
<dbReference type="HAMAP" id="MF_01398">
    <property type="entry name" value="ATP_synth_b_bprime"/>
    <property type="match status" value="1"/>
</dbReference>
<dbReference type="KEGG" id="naci:NUH88_07220"/>
<dbReference type="GO" id="GO:0012505">
    <property type="term" value="C:endomembrane system"/>
    <property type="evidence" value="ECO:0007669"/>
    <property type="project" value="UniProtKB-SubCell"/>
</dbReference>
<dbReference type="InterPro" id="IPR050059">
    <property type="entry name" value="ATP_synthase_B_chain"/>
</dbReference>
<keyword evidence="6 13" id="KW-1133">Transmembrane helix</keyword>
<dbReference type="GO" id="GO:0046961">
    <property type="term" value="F:proton-transporting ATPase activity, rotational mechanism"/>
    <property type="evidence" value="ECO:0007669"/>
    <property type="project" value="TreeGrafter"/>
</dbReference>
<evidence type="ECO:0000256" key="1">
    <source>
        <dbReference type="ARBA" id="ARBA00005513"/>
    </source>
</evidence>
<comment type="subcellular location">
    <subcellularLocation>
        <location evidence="13">Cell membrane</location>
        <topology evidence="13">Single-pass membrane protein</topology>
    </subcellularLocation>
    <subcellularLocation>
        <location evidence="12">Endomembrane system</location>
        <topology evidence="12">Single-pass membrane protein</topology>
    </subcellularLocation>
</comment>
<comment type="subunit">
    <text evidence="13">F-type ATPases have 2 components, F(1) - the catalytic core - and F(0) - the membrane proton channel. F(1) has five subunits: alpha(3), beta(3), gamma(1), delta(1), epsilon(1). F(0) has three main subunits: a(1), b(2) and c(10-14). The alpha and beta chains form an alternating ring which encloses part of the gamma chain. F(1) is attached to F(0) by a central stalk formed by the gamma and epsilon chains, while a peripheral stalk is formed by the delta and b chains.</text>
</comment>
<dbReference type="RefSeq" id="WP_257770997.1">
    <property type="nucleotide sequence ID" value="NZ_CP102480.1"/>
</dbReference>
<dbReference type="AlphaFoldDB" id="A0A9J7AWI3"/>
<evidence type="ECO:0000256" key="13">
    <source>
        <dbReference type="HAMAP-Rule" id="MF_01398"/>
    </source>
</evidence>
<dbReference type="GO" id="GO:0046933">
    <property type="term" value="F:proton-transporting ATP synthase activity, rotational mechanism"/>
    <property type="evidence" value="ECO:0007669"/>
    <property type="project" value="UniProtKB-UniRule"/>
</dbReference>
<evidence type="ECO:0000256" key="7">
    <source>
        <dbReference type="ARBA" id="ARBA00023065"/>
    </source>
</evidence>
<evidence type="ECO:0000256" key="4">
    <source>
        <dbReference type="ARBA" id="ARBA00022692"/>
    </source>
</evidence>
<comment type="function">
    <text evidence="11">Component of the F(0) channel, it forms part of the peripheral stalk, linking F(1) to F(0). The b'-subunit is a diverged and duplicated form of b found in plants and photosynthetic bacteria.</text>
</comment>
<dbReference type="EMBL" id="CP102480">
    <property type="protein sequence ID" value="UUX51478.1"/>
    <property type="molecule type" value="Genomic_DNA"/>
</dbReference>
<dbReference type="InterPro" id="IPR002146">
    <property type="entry name" value="ATP_synth_b/b'su_bac/chlpt"/>
</dbReference>
<evidence type="ECO:0000256" key="3">
    <source>
        <dbReference type="ARBA" id="ARBA00022547"/>
    </source>
</evidence>
<evidence type="ECO:0000256" key="6">
    <source>
        <dbReference type="ARBA" id="ARBA00022989"/>
    </source>
</evidence>
<organism evidence="16 17">
    <name type="scientific">Nisaea acidiphila</name>
    <dbReference type="NCBI Taxonomy" id="1862145"/>
    <lineage>
        <taxon>Bacteria</taxon>
        <taxon>Pseudomonadati</taxon>
        <taxon>Pseudomonadota</taxon>
        <taxon>Alphaproteobacteria</taxon>
        <taxon>Rhodospirillales</taxon>
        <taxon>Thalassobaculaceae</taxon>
        <taxon>Nisaea</taxon>
    </lineage>
</organism>
<keyword evidence="15" id="KW-0175">Coiled coil</keyword>
<evidence type="ECO:0000256" key="2">
    <source>
        <dbReference type="ARBA" id="ARBA00022448"/>
    </source>
</evidence>
<dbReference type="GO" id="GO:0045259">
    <property type="term" value="C:proton-transporting ATP synthase complex"/>
    <property type="evidence" value="ECO:0007669"/>
    <property type="project" value="UniProtKB-KW"/>
</dbReference>
<evidence type="ECO:0000256" key="15">
    <source>
        <dbReference type="SAM" id="Coils"/>
    </source>
</evidence>
<keyword evidence="4 13" id="KW-0812">Transmembrane</keyword>
<feature type="coiled-coil region" evidence="15">
    <location>
        <begin position="32"/>
        <end position="114"/>
    </location>
</feature>
<comment type="function">
    <text evidence="10 13">F(1)F(0) ATP synthase produces ATP from ADP in the presence of a proton or sodium gradient. F-type ATPases consist of two structural domains, F(1) containing the extramembraneous catalytic core and F(0) containing the membrane proton channel, linked together by a central stalk and a peripheral stalk. During catalysis, ATP synthesis in the catalytic domain of F(1) is coupled via a rotary mechanism of the central stalk subunits to proton translocation.</text>
</comment>
<evidence type="ECO:0000256" key="11">
    <source>
        <dbReference type="ARBA" id="ARBA00025614"/>
    </source>
</evidence>
<keyword evidence="2 13" id="KW-0813">Transport</keyword>
<name>A0A9J7AWI3_9PROT</name>
<dbReference type="Proteomes" id="UP001060336">
    <property type="component" value="Chromosome"/>
</dbReference>
<keyword evidence="8 13" id="KW-0472">Membrane</keyword>
<keyword evidence="5 13" id="KW-0375">Hydrogen ion transport</keyword>
<comment type="similarity">
    <text evidence="1 13 14">Belongs to the ATPase B chain family.</text>
</comment>
<proteinExistence type="inferred from homology"/>
<keyword evidence="3 13" id="KW-0138">CF(0)</keyword>
<keyword evidence="17" id="KW-1185">Reference proteome</keyword>
<evidence type="ECO:0000313" key="17">
    <source>
        <dbReference type="Proteomes" id="UP001060336"/>
    </source>
</evidence>
<evidence type="ECO:0000256" key="14">
    <source>
        <dbReference type="RuleBase" id="RU003848"/>
    </source>
</evidence>
<sequence>MLQDPTFWVAVAFVIFVVAAIKPIVSKVGGMLDEKSAAIAAQLKEAETLREDAQAALANYQRLQRDALKEAEEILSHAKEEAARIRKDAKEHLAESLKRREEQAAEKIARAEAQALQDVRNQAVELAMVATEKLLADKVTPEVNAKIVKSAVDELPSRLQ</sequence>
<evidence type="ECO:0000256" key="5">
    <source>
        <dbReference type="ARBA" id="ARBA00022781"/>
    </source>
</evidence>
<dbReference type="CDD" id="cd06503">
    <property type="entry name" value="ATP-synt_Fo_b"/>
    <property type="match status" value="1"/>
</dbReference>
<keyword evidence="13" id="KW-1003">Cell membrane</keyword>
<evidence type="ECO:0000256" key="9">
    <source>
        <dbReference type="ARBA" id="ARBA00023310"/>
    </source>
</evidence>
<dbReference type="Pfam" id="PF00430">
    <property type="entry name" value="ATP-synt_B"/>
    <property type="match status" value="1"/>
</dbReference>
<accession>A0A9J7AWI3</accession>
<dbReference type="PANTHER" id="PTHR33445:SF1">
    <property type="entry name" value="ATP SYNTHASE SUBUNIT B"/>
    <property type="match status" value="1"/>
</dbReference>
<keyword evidence="9 13" id="KW-0066">ATP synthesis</keyword>
<dbReference type="PANTHER" id="PTHR33445">
    <property type="entry name" value="ATP SYNTHASE SUBUNIT B', CHLOROPLASTIC"/>
    <property type="match status" value="1"/>
</dbReference>
<evidence type="ECO:0000256" key="10">
    <source>
        <dbReference type="ARBA" id="ARBA00025198"/>
    </source>
</evidence>